<dbReference type="PANTHER" id="PTHR32378">
    <property type="entry name" value="GUANINE NUCLEOTIDE-BINDING PROTEIN SUBUNIT GAMMA 3"/>
    <property type="match status" value="1"/>
</dbReference>
<evidence type="ECO:0000313" key="2">
    <source>
        <dbReference type="EMBL" id="KAG6588088.1"/>
    </source>
</evidence>
<feature type="region of interest" description="Disordered" evidence="1">
    <location>
        <begin position="1"/>
        <end position="25"/>
    </location>
</feature>
<keyword evidence="3" id="KW-1185">Reference proteome</keyword>
<name>A0AAV6MX45_9ROSI</name>
<proteinExistence type="predicted"/>
<evidence type="ECO:0000313" key="3">
    <source>
        <dbReference type="Proteomes" id="UP000685013"/>
    </source>
</evidence>
<evidence type="ECO:0000256" key="1">
    <source>
        <dbReference type="SAM" id="MobiDB-lite"/>
    </source>
</evidence>
<protein>
    <submittedName>
        <fullName evidence="2">Uncharacterized protein</fullName>
    </submittedName>
</protein>
<accession>A0AAV6MX45</accession>
<gene>
    <name evidence="2" type="ORF">SDJN03_16653</name>
</gene>
<comment type="caution">
    <text evidence="2">The sequence shown here is derived from an EMBL/GenBank/DDBJ whole genome shotgun (WGS) entry which is preliminary data.</text>
</comment>
<dbReference type="AlphaFoldDB" id="A0AAV6MX45"/>
<dbReference type="Proteomes" id="UP000685013">
    <property type="component" value="Chromosome 11"/>
</dbReference>
<sequence length="188" mass="19833">MAARSVYSSSVPSLPPPCPKSPPEYPDLYGKRREIAKIHMLEREIDVGQNISDAASGSGYADFLALICHGCAAALALDALSPLRCLAAVFANHATSHHVQTAVISRSVVSSPVPLHFAVETSRAVDGVAFCHYLRSHAPMAAAAANANAAVSALFQNVHRYLLVASVQNPVVTLALYVVGFDPCSLLI</sequence>
<reference evidence="2 3" key="1">
    <citation type="journal article" date="2021" name="Hortic Res">
        <title>The domestication of Cucurbita argyrosperma as revealed by the genome of its wild relative.</title>
        <authorList>
            <person name="Barrera-Redondo J."/>
            <person name="Sanchez-de la Vega G."/>
            <person name="Aguirre-Liguori J.A."/>
            <person name="Castellanos-Morales G."/>
            <person name="Gutierrez-Guerrero Y.T."/>
            <person name="Aguirre-Dugua X."/>
            <person name="Aguirre-Planter E."/>
            <person name="Tenaillon M.I."/>
            <person name="Lira-Saade R."/>
            <person name="Eguiarte L.E."/>
        </authorList>
    </citation>
    <scope>NUCLEOTIDE SEQUENCE [LARGE SCALE GENOMIC DNA]</scope>
    <source>
        <strain evidence="2">JBR-2021</strain>
    </source>
</reference>
<organism evidence="2 3">
    <name type="scientific">Cucurbita argyrosperma subsp. sororia</name>
    <dbReference type="NCBI Taxonomy" id="37648"/>
    <lineage>
        <taxon>Eukaryota</taxon>
        <taxon>Viridiplantae</taxon>
        <taxon>Streptophyta</taxon>
        <taxon>Embryophyta</taxon>
        <taxon>Tracheophyta</taxon>
        <taxon>Spermatophyta</taxon>
        <taxon>Magnoliopsida</taxon>
        <taxon>eudicotyledons</taxon>
        <taxon>Gunneridae</taxon>
        <taxon>Pentapetalae</taxon>
        <taxon>rosids</taxon>
        <taxon>fabids</taxon>
        <taxon>Cucurbitales</taxon>
        <taxon>Cucurbitaceae</taxon>
        <taxon>Cucurbiteae</taxon>
        <taxon>Cucurbita</taxon>
    </lineage>
</organism>
<dbReference type="PANTHER" id="PTHR32378:SF10">
    <property type="entry name" value="GUANINE NUCLEOTIDE-BINDING PROTEIN SUBUNIT GAMMA 3"/>
    <property type="match status" value="1"/>
</dbReference>
<dbReference type="EMBL" id="JAGKQH010000011">
    <property type="protein sequence ID" value="KAG6588088.1"/>
    <property type="molecule type" value="Genomic_DNA"/>
</dbReference>
<dbReference type="InterPro" id="IPR055305">
    <property type="entry name" value="GG3-like"/>
</dbReference>
<feature type="compositionally biased region" description="Low complexity" evidence="1">
    <location>
        <begin position="1"/>
        <end position="12"/>
    </location>
</feature>
<feature type="non-terminal residue" evidence="2">
    <location>
        <position position="1"/>
    </location>
</feature>
<feature type="compositionally biased region" description="Pro residues" evidence="1">
    <location>
        <begin position="13"/>
        <end position="25"/>
    </location>
</feature>